<sequence length="379" mass="39456">MRSWAEELPVGRVVRLDAGPDALALAVDPLPESGPAVVTYFAAGASSVGEVVESVLRELDRAAIALFPAWLPGAAGTEGPGGVNLPAVRALALRRAAASEHFGPFLAELAERSLTSPPQALAAALEARGAGPITASVFAPEVRAAGLVRVLADSFGRRRAAILVRVPDGLGPRAQEVLAGACEWLAQRSAAGVWLTGAPLDAIDRIPTVSVHLDPPSGGHAGSGHAGGGLVGGGEPGVGEPGGGEVLTRATAPRPPAVGYPAVAGRPHPGSRSEQALEAALTAYAWAAGRAWNQTYHPHPLAAPIRVDLMWERERCVVEIDGPDHRGAAKFADDRQRDVRLQLDGYAVLRFPDFQVLTDMDTVIRQIGQFLRGRRGTEG</sequence>
<comment type="caution">
    <text evidence="2">The sequence shown here is derived from an EMBL/GenBank/DDBJ whole genome shotgun (WGS) entry which is preliminary data.</text>
</comment>
<dbReference type="InterPro" id="IPR007569">
    <property type="entry name" value="DUF559"/>
</dbReference>
<dbReference type="Gene3D" id="3.40.960.10">
    <property type="entry name" value="VSR Endonuclease"/>
    <property type="match status" value="1"/>
</dbReference>
<feature type="domain" description="DUF559" evidence="1">
    <location>
        <begin position="307"/>
        <end position="371"/>
    </location>
</feature>
<evidence type="ECO:0000313" key="3">
    <source>
        <dbReference type="Proteomes" id="UP001500630"/>
    </source>
</evidence>
<keyword evidence="3" id="KW-1185">Reference proteome</keyword>
<organism evidence="2 3">
    <name type="scientific">Nonomuraea rosea</name>
    <dbReference type="NCBI Taxonomy" id="638574"/>
    <lineage>
        <taxon>Bacteria</taxon>
        <taxon>Bacillati</taxon>
        <taxon>Actinomycetota</taxon>
        <taxon>Actinomycetes</taxon>
        <taxon>Streptosporangiales</taxon>
        <taxon>Streptosporangiaceae</taxon>
        <taxon>Nonomuraea</taxon>
    </lineage>
</organism>
<gene>
    <name evidence="2" type="ORF">GCM10022419_050280</name>
</gene>
<evidence type="ECO:0000259" key="1">
    <source>
        <dbReference type="Pfam" id="PF04480"/>
    </source>
</evidence>
<protein>
    <recommendedName>
        <fullName evidence="1">DUF559 domain-containing protein</fullName>
    </recommendedName>
</protein>
<dbReference type="SUPFAM" id="SSF52980">
    <property type="entry name" value="Restriction endonuclease-like"/>
    <property type="match status" value="1"/>
</dbReference>
<reference evidence="3" key="1">
    <citation type="journal article" date="2019" name="Int. J. Syst. Evol. Microbiol.">
        <title>The Global Catalogue of Microorganisms (GCM) 10K type strain sequencing project: providing services to taxonomists for standard genome sequencing and annotation.</title>
        <authorList>
            <consortium name="The Broad Institute Genomics Platform"/>
            <consortium name="The Broad Institute Genome Sequencing Center for Infectious Disease"/>
            <person name="Wu L."/>
            <person name="Ma J."/>
        </authorList>
    </citation>
    <scope>NUCLEOTIDE SEQUENCE [LARGE SCALE GENOMIC DNA]</scope>
    <source>
        <strain evidence="3">JCM 17326</strain>
    </source>
</reference>
<name>A0ABP6X947_9ACTN</name>
<proteinExistence type="predicted"/>
<dbReference type="Proteomes" id="UP001500630">
    <property type="component" value="Unassembled WGS sequence"/>
</dbReference>
<dbReference type="EMBL" id="BAABDQ010000010">
    <property type="protein sequence ID" value="GAA3563497.1"/>
    <property type="molecule type" value="Genomic_DNA"/>
</dbReference>
<dbReference type="InterPro" id="IPR011335">
    <property type="entry name" value="Restrct_endonuc-II-like"/>
</dbReference>
<evidence type="ECO:0000313" key="2">
    <source>
        <dbReference type="EMBL" id="GAA3563497.1"/>
    </source>
</evidence>
<accession>A0ABP6X947</accession>
<dbReference type="RefSeq" id="WP_345565301.1">
    <property type="nucleotide sequence ID" value="NZ_BAABDQ010000010.1"/>
</dbReference>
<dbReference type="Pfam" id="PF04480">
    <property type="entry name" value="DUF559"/>
    <property type="match status" value="1"/>
</dbReference>